<evidence type="ECO:0000256" key="6">
    <source>
        <dbReference type="ARBA" id="ARBA00023065"/>
    </source>
</evidence>
<feature type="transmembrane region" description="Helical" evidence="11">
    <location>
        <begin position="573"/>
        <end position="594"/>
    </location>
</feature>
<feature type="domain" description="CBS" evidence="12">
    <location>
        <begin position="824"/>
        <end position="882"/>
    </location>
</feature>
<comment type="subcellular location">
    <subcellularLocation>
        <location evidence="1 11">Membrane</location>
        <topology evidence="1 11">Multi-pass membrane protein</topology>
    </subcellularLocation>
</comment>
<feature type="transmembrane region" description="Helical" evidence="11">
    <location>
        <begin position="255"/>
        <end position="279"/>
    </location>
</feature>
<feature type="transmembrane region" description="Helical" evidence="11">
    <location>
        <begin position="388"/>
        <end position="412"/>
    </location>
</feature>
<comment type="similarity">
    <text evidence="11">Belongs to the chloride channel (TC 2.A.49) family.</text>
</comment>
<evidence type="ECO:0000256" key="5">
    <source>
        <dbReference type="ARBA" id="ARBA00022989"/>
    </source>
</evidence>
<dbReference type="InterPro" id="IPR051280">
    <property type="entry name" value="Cl-channel/antiporter"/>
</dbReference>
<organism evidence="13 14">
    <name type="scientific">Branchiostoma belcheri</name>
    <name type="common">Amphioxus</name>
    <dbReference type="NCBI Taxonomy" id="7741"/>
    <lineage>
        <taxon>Eukaryota</taxon>
        <taxon>Metazoa</taxon>
        <taxon>Chordata</taxon>
        <taxon>Cephalochordata</taxon>
        <taxon>Leptocardii</taxon>
        <taxon>Amphioxiformes</taxon>
        <taxon>Branchiostomatidae</taxon>
        <taxon>Branchiostoma</taxon>
    </lineage>
</organism>
<dbReference type="SUPFAM" id="SSF54631">
    <property type="entry name" value="CBS-domain pair"/>
    <property type="match status" value="1"/>
</dbReference>
<comment type="caution">
    <text evidence="11">Lacks conserved residue(s) required for the propagation of feature annotation.</text>
</comment>
<feature type="transmembrane region" description="Helical" evidence="11">
    <location>
        <begin position="98"/>
        <end position="119"/>
    </location>
</feature>
<evidence type="ECO:0000313" key="13">
    <source>
        <dbReference type="Proteomes" id="UP000515135"/>
    </source>
</evidence>
<feature type="transmembrane region" description="Helical" evidence="11">
    <location>
        <begin position="342"/>
        <end position="367"/>
    </location>
</feature>
<dbReference type="OrthoDB" id="428525at2759"/>
<evidence type="ECO:0000256" key="8">
    <source>
        <dbReference type="ARBA" id="ARBA00023136"/>
    </source>
</evidence>
<evidence type="ECO:0000256" key="7">
    <source>
        <dbReference type="ARBA" id="ARBA00023122"/>
    </source>
</evidence>
<keyword evidence="8 11" id="KW-0472">Membrane</keyword>
<keyword evidence="4" id="KW-0677">Repeat</keyword>
<evidence type="ECO:0000256" key="1">
    <source>
        <dbReference type="ARBA" id="ARBA00004141"/>
    </source>
</evidence>
<feature type="transmembrane region" description="Helical" evidence="11">
    <location>
        <begin position="139"/>
        <end position="164"/>
    </location>
</feature>
<dbReference type="SMART" id="SM00116">
    <property type="entry name" value="CBS"/>
    <property type="match status" value="2"/>
</dbReference>
<proteinExistence type="inferred from homology"/>
<keyword evidence="5 11" id="KW-1133">Transmembrane helix</keyword>
<keyword evidence="2 11" id="KW-0813">Transport</keyword>
<dbReference type="Gene3D" id="1.10.3080.10">
    <property type="entry name" value="Clc chloride channel"/>
    <property type="match status" value="1"/>
</dbReference>
<keyword evidence="6 11" id="KW-0406">Ion transport</keyword>
<evidence type="ECO:0000256" key="4">
    <source>
        <dbReference type="ARBA" id="ARBA00022737"/>
    </source>
</evidence>
<evidence type="ECO:0000256" key="10">
    <source>
        <dbReference type="PROSITE-ProRule" id="PRU00703"/>
    </source>
</evidence>
<evidence type="ECO:0000256" key="9">
    <source>
        <dbReference type="ARBA" id="ARBA00023214"/>
    </source>
</evidence>
<feature type="transmembrane region" description="Helical" evidence="11">
    <location>
        <begin position="647"/>
        <end position="670"/>
    </location>
</feature>
<feature type="transmembrane region" description="Helical" evidence="11">
    <location>
        <begin position="606"/>
        <end position="627"/>
    </location>
</feature>
<protein>
    <recommendedName>
        <fullName evidence="11">Chloride channel protein</fullName>
    </recommendedName>
</protein>
<dbReference type="InterPro" id="IPR001807">
    <property type="entry name" value="ClC"/>
</dbReference>
<evidence type="ECO:0000256" key="11">
    <source>
        <dbReference type="RuleBase" id="RU361221"/>
    </source>
</evidence>
<dbReference type="KEGG" id="bbel:109479329"/>
<dbReference type="SUPFAM" id="SSF81340">
    <property type="entry name" value="Clc chloride channel"/>
    <property type="match status" value="1"/>
</dbReference>
<dbReference type="GeneID" id="109479329"/>
<sequence length="908" mass="101555">MTTEEEEMAEVRSRRKKHTYSVSQVPSVDDVHLAHADTSEGFFARGREFESVYVNHRYTTQEREELSKFDSLDYLPSHSFAYKNWIKRQPSRLDWDRWVMMGLIGFSVGFLGFLLHQIIEIISEYKWEKAEDFIRDGDIAVAYIWVLGISLLLVIVGSVLVVYFRPSAGGSGMPELIGFLNGTVVRHIFNVKTFAVKFLSCACAVASGLPVGPEGPMIHMGGLIGAGLSQFRSGTLGFALPFFQRFRNSEDRRNFIQAGAGAGVASAFGAPVGGLLFAMEEVSSFWNMKLTWQTFFCCMIATFTTDLFNSAFTSFQYKGSFGLFRAEKYILFQVRNEIPVNILAFVPTVVLGVLGGLLGGLFTFCNLKIVRGRRALLAKLSDDWKRKVVRVSELCIIITLTVTASVFLPAAFPCSPFTCYSSHRYPSPATVLTGVANNTKLYPPMQTLTVTASVFLPAAFRCSPFTCYSSHNDVIRSPECLSPENHTIHTENDVSLYTCPPGVVTRFDNNSLTTNKTFNQVATLMFVTGEEAIHHLFSRETHHEFSYGPLFAVLAIYFFLACWTAGSAISSGLVVPMVLIGALYGRIVGLSMVSMFGVMDKTVNEYWAWMDPGAFALIGAASFFGGVSRLTMSLTVIMMEMTNDVQFLLPIMVSIMVAKWVGDFVTHPLYHALLELKCIPFLDAEPVIIHEGDKPVNLELHMARDVMAAPPCVISTRESVANLAHLLLDTPHGGFPVVHSSREGQDKTFYGMITRIELSVILFHPELFETRENPSEEDPEVTLLDYQQTTIHKLYNTDEIEELLTKFCDDPDYEQQFVNLQPYVNQSALSVRDNFSLHRTYIIFRTLGLRHLTVVDDTNKVVGIITRKDLMGFHLEESLAAILQQQLEQNNIRVEMAEVTDMNNSTTA</sequence>
<dbReference type="RefSeq" id="XP_019636840.1">
    <property type="nucleotide sequence ID" value="XM_019781281.1"/>
</dbReference>
<dbReference type="Pfam" id="PF00571">
    <property type="entry name" value="CBS"/>
    <property type="match status" value="2"/>
</dbReference>
<evidence type="ECO:0000256" key="3">
    <source>
        <dbReference type="ARBA" id="ARBA00022692"/>
    </source>
</evidence>
<dbReference type="PRINTS" id="PR00762">
    <property type="entry name" value="CLCHANNEL"/>
</dbReference>
<dbReference type="Pfam" id="PF00654">
    <property type="entry name" value="Voltage_CLC"/>
    <property type="match status" value="1"/>
</dbReference>
<dbReference type="CDD" id="cd04591">
    <property type="entry name" value="CBS_pair_voltage-gated_CLC_euk_bac"/>
    <property type="match status" value="1"/>
</dbReference>
<accession>A0A6P4Z5T8</accession>
<dbReference type="PANTHER" id="PTHR11689:SF89">
    <property type="entry name" value="CHLORIDE CHANNEL PROTEIN"/>
    <property type="match status" value="1"/>
</dbReference>
<evidence type="ECO:0000256" key="2">
    <source>
        <dbReference type="ARBA" id="ARBA00022448"/>
    </source>
</evidence>
<dbReference type="InterPro" id="IPR046342">
    <property type="entry name" value="CBS_dom_sf"/>
</dbReference>
<evidence type="ECO:0000313" key="14">
    <source>
        <dbReference type="RefSeq" id="XP_019636840.1"/>
    </source>
</evidence>
<keyword evidence="3 11" id="KW-0812">Transmembrane</keyword>
<dbReference type="GO" id="GO:0005254">
    <property type="term" value="F:chloride channel activity"/>
    <property type="evidence" value="ECO:0007669"/>
    <property type="project" value="UniProtKB-UniRule"/>
</dbReference>
<gene>
    <name evidence="14" type="primary">LOC109479329</name>
</gene>
<keyword evidence="7 10" id="KW-0129">CBS domain</keyword>
<dbReference type="PROSITE" id="PS51371">
    <property type="entry name" value="CBS"/>
    <property type="match status" value="1"/>
</dbReference>
<name>A0A6P4Z5T8_BRABE</name>
<dbReference type="AlphaFoldDB" id="A0A6P4Z5T8"/>
<keyword evidence="9 11" id="KW-0868">Chloride</keyword>
<dbReference type="Proteomes" id="UP000515135">
    <property type="component" value="Unplaced"/>
</dbReference>
<dbReference type="InterPro" id="IPR014743">
    <property type="entry name" value="Cl-channel_core"/>
</dbReference>
<dbReference type="InterPro" id="IPR000644">
    <property type="entry name" value="CBS_dom"/>
</dbReference>
<dbReference type="GO" id="GO:0016020">
    <property type="term" value="C:membrane"/>
    <property type="evidence" value="ECO:0007669"/>
    <property type="project" value="UniProtKB-SubCell"/>
</dbReference>
<keyword evidence="13" id="KW-1185">Reference proteome</keyword>
<evidence type="ECO:0000259" key="12">
    <source>
        <dbReference type="PROSITE" id="PS51371"/>
    </source>
</evidence>
<dbReference type="Gene3D" id="3.10.580.10">
    <property type="entry name" value="CBS-domain"/>
    <property type="match status" value="1"/>
</dbReference>
<reference evidence="14" key="1">
    <citation type="submission" date="2025-08" db="UniProtKB">
        <authorList>
            <consortium name="RefSeq"/>
        </authorList>
    </citation>
    <scope>IDENTIFICATION</scope>
    <source>
        <tissue evidence="14">Gonad</tissue>
    </source>
</reference>
<feature type="transmembrane region" description="Helical" evidence="11">
    <location>
        <begin position="547"/>
        <end position="566"/>
    </location>
</feature>
<dbReference type="PANTHER" id="PTHR11689">
    <property type="entry name" value="CHLORIDE CHANNEL PROTEIN CLC FAMILY MEMBER"/>
    <property type="match status" value="1"/>
</dbReference>